<dbReference type="AlphaFoldDB" id="T0YA67"/>
<dbReference type="InterPro" id="IPR027385">
    <property type="entry name" value="Beta-barrel_OMP"/>
</dbReference>
<reference evidence="3" key="1">
    <citation type="submission" date="2013-08" db="EMBL/GenBank/DDBJ databases">
        <authorList>
            <person name="Mendez C."/>
            <person name="Richter M."/>
            <person name="Ferrer M."/>
            <person name="Sanchez J."/>
        </authorList>
    </citation>
    <scope>NUCLEOTIDE SEQUENCE</scope>
</reference>
<sequence length="122" mass="12544">AIVFRAGLPLNSFLAIEGRVGTGLSSDEADGHSVGLGTYWGAYAKGALGLTSRLAVYGVAGLASVSLNRSFAGDTTNTGISVGVGGDYKLSQALALNFEWTYLPSPSQADSNLFSFGVNYSL</sequence>
<comment type="caution">
    <text evidence="3">The sequence shown here is derived from an EMBL/GenBank/DDBJ whole genome shotgun (WGS) entry which is preliminary data.</text>
</comment>
<gene>
    <name evidence="3" type="ORF">B2A_14327</name>
</gene>
<name>T0YA67_9ZZZZ</name>
<proteinExistence type="predicted"/>
<organism evidence="3">
    <name type="scientific">mine drainage metagenome</name>
    <dbReference type="NCBI Taxonomy" id="410659"/>
    <lineage>
        <taxon>unclassified sequences</taxon>
        <taxon>metagenomes</taxon>
        <taxon>ecological metagenomes</taxon>
    </lineage>
</organism>
<evidence type="ECO:0000313" key="3">
    <source>
        <dbReference type="EMBL" id="EQD30023.1"/>
    </source>
</evidence>
<reference evidence="3" key="2">
    <citation type="journal article" date="2014" name="ISME J.">
        <title>Microbial stratification in low pH oxic and suboxic macroscopic growths along an acid mine drainage.</title>
        <authorList>
            <person name="Mendez-Garcia C."/>
            <person name="Mesa V."/>
            <person name="Sprenger R.R."/>
            <person name="Richter M."/>
            <person name="Diez M.S."/>
            <person name="Solano J."/>
            <person name="Bargiela R."/>
            <person name="Golyshina O.V."/>
            <person name="Manteca A."/>
            <person name="Ramos J.L."/>
            <person name="Gallego J.R."/>
            <person name="Llorente I."/>
            <person name="Martins Dos Santos V.A."/>
            <person name="Jensen O.N."/>
            <person name="Pelaez A.I."/>
            <person name="Sanchez J."/>
            <person name="Ferrer M."/>
        </authorList>
    </citation>
    <scope>NUCLEOTIDE SEQUENCE</scope>
</reference>
<accession>T0YA67</accession>
<evidence type="ECO:0000256" key="1">
    <source>
        <dbReference type="ARBA" id="ARBA00022729"/>
    </source>
</evidence>
<dbReference type="Pfam" id="PF13505">
    <property type="entry name" value="OMP_b-brl"/>
    <property type="match status" value="1"/>
</dbReference>
<dbReference type="InterPro" id="IPR011250">
    <property type="entry name" value="OMP/PagP_B-barrel"/>
</dbReference>
<dbReference type="SUPFAM" id="SSF56925">
    <property type="entry name" value="OMPA-like"/>
    <property type="match status" value="1"/>
</dbReference>
<keyword evidence="1" id="KW-0732">Signal</keyword>
<feature type="non-terminal residue" evidence="3">
    <location>
        <position position="1"/>
    </location>
</feature>
<protein>
    <recommendedName>
        <fullName evidence="2">Outer membrane protein beta-barrel domain-containing protein</fullName>
    </recommendedName>
</protein>
<dbReference type="Gene3D" id="2.40.160.20">
    <property type="match status" value="1"/>
</dbReference>
<evidence type="ECO:0000259" key="2">
    <source>
        <dbReference type="Pfam" id="PF13505"/>
    </source>
</evidence>
<dbReference type="EMBL" id="AUZZ01010391">
    <property type="protein sequence ID" value="EQD30023.1"/>
    <property type="molecule type" value="Genomic_DNA"/>
</dbReference>
<feature type="domain" description="Outer membrane protein beta-barrel" evidence="2">
    <location>
        <begin position="2"/>
        <end position="120"/>
    </location>
</feature>